<dbReference type="EMBL" id="JAFMYU010000004">
    <property type="protein sequence ID" value="MBO0930665.1"/>
    <property type="molecule type" value="Genomic_DNA"/>
</dbReference>
<dbReference type="Proteomes" id="UP000664795">
    <property type="component" value="Unassembled WGS sequence"/>
</dbReference>
<organism evidence="1 2">
    <name type="scientific">Fibrella aquatilis</name>
    <dbReference type="NCBI Taxonomy" id="2817059"/>
    <lineage>
        <taxon>Bacteria</taxon>
        <taxon>Pseudomonadati</taxon>
        <taxon>Bacteroidota</taxon>
        <taxon>Cytophagia</taxon>
        <taxon>Cytophagales</taxon>
        <taxon>Spirosomataceae</taxon>
        <taxon>Fibrella</taxon>
    </lineage>
</organism>
<sequence>MRRVIKFDNSEIINKKISYKDGDNDGLREALATEQNRLCAYTETYLGASDDAHIEHFNPTLKKTPRDSYTNWFLVKALWNTRKSTKWEEYQPILSPTAEDLEDRILYIQGNYVVDWDDEEATHLFDLLNLGNERLAEERKRYIKRLQKHITGLHQNPQQYIDTLLAECPEDVYFIRAIQEELNVTVNFDLLKTK</sequence>
<dbReference type="AlphaFoldDB" id="A0A939G3Z4"/>
<gene>
    <name evidence="1" type="ORF">J2I48_06650</name>
</gene>
<proteinExistence type="predicted"/>
<name>A0A939G3Z4_9BACT</name>
<evidence type="ECO:0000313" key="2">
    <source>
        <dbReference type="Proteomes" id="UP000664795"/>
    </source>
</evidence>
<dbReference type="RefSeq" id="WP_207334630.1">
    <property type="nucleotide sequence ID" value="NZ_JAFMYU010000004.1"/>
</dbReference>
<accession>A0A939G3Z4</accession>
<comment type="caution">
    <text evidence="1">The sequence shown here is derived from an EMBL/GenBank/DDBJ whole genome shotgun (WGS) entry which is preliminary data.</text>
</comment>
<evidence type="ECO:0000313" key="1">
    <source>
        <dbReference type="EMBL" id="MBO0930665.1"/>
    </source>
</evidence>
<protein>
    <submittedName>
        <fullName evidence="1">Uncharacterized protein</fullName>
    </submittedName>
</protein>
<reference evidence="1 2" key="1">
    <citation type="submission" date="2021-03" db="EMBL/GenBank/DDBJ databases">
        <title>Fibrella sp. HMF5036 genome sequencing and assembly.</title>
        <authorList>
            <person name="Kang H."/>
            <person name="Kim H."/>
            <person name="Bae S."/>
            <person name="Joh K."/>
        </authorList>
    </citation>
    <scope>NUCLEOTIDE SEQUENCE [LARGE SCALE GENOMIC DNA]</scope>
    <source>
        <strain evidence="1 2">HMF5036</strain>
    </source>
</reference>
<keyword evidence="2" id="KW-1185">Reference proteome</keyword>